<feature type="signal peptide" evidence="2">
    <location>
        <begin position="1"/>
        <end position="21"/>
    </location>
</feature>
<dbReference type="Proteomes" id="UP001530293">
    <property type="component" value="Unassembled WGS sequence"/>
</dbReference>
<evidence type="ECO:0000313" key="3">
    <source>
        <dbReference type="EMBL" id="KAL3768197.1"/>
    </source>
</evidence>
<evidence type="ECO:0000256" key="2">
    <source>
        <dbReference type="SAM" id="SignalP"/>
    </source>
</evidence>
<comment type="caution">
    <text evidence="3">The sequence shown here is derived from an EMBL/GenBank/DDBJ whole genome shotgun (WGS) entry which is preliminary data.</text>
</comment>
<protein>
    <submittedName>
        <fullName evidence="3">Uncharacterized protein</fullName>
    </submittedName>
</protein>
<keyword evidence="2" id="KW-0732">Signal</keyword>
<name>A0ABD3MXS8_9STRA</name>
<feature type="region of interest" description="Disordered" evidence="1">
    <location>
        <begin position="83"/>
        <end position="123"/>
    </location>
</feature>
<gene>
    <name evidence="3" type="ORF">ACHAWU_001887</name>
</gene>
<proteinExistence type="predicted"/>
<reference evidence="3 4" key="1">
    <citation type="submission" date="2024-10" db="EMBL/GenBank/DDBJ databases">
        <title>Updated reference genomes for cyclostephanoid diatoms.</title>
        <authorList>
            <person name="Roberts W.R."/>
            <person name="Alverson A.J."/>
        </authorList>
    </citation>
    <scope>NUCLEOTIDE SEQUENCE [LARGE SCALE GENOMIC DNA]</scope>
    <source>
        <strain evidence="3 4">AJA232-27</strain>
    </source>
</reference>
<accession>A0ABD3MXS8</accession>
<sequence length="659" mass="71979">MINPSSSTVFLVCSFITLVGASSLSFVIHSSSPITSTLTGRRDLHRRVRHSSAFILQSRTQNLQRATISTATMMKARTNDCGTSATAETMSPMSSAMSDNNSNNNNSSNIPVGSRRERKRSKKNAALLRWKSRIEKRRAILGEGKEHKWLGGAVDPISGKIYGIPSHAEEIICIESPPPPPSVPSSVHGALSSLQVDDERVEVAEGEDSAADATTTNTARISTIPLPPKAYIHGPFKWLRGLVYNDCLYGIPSWHTGGVLKVNLKDVDTAAVAIDDDGGTLQKREVVRILPLPHDSSYYESCGADSIEDKQVRNVENEEDVHDNGDEVVNRARWMWHGGAIGNGGDSASNSSSPPAIYCPPSNAEHVLKVYLDGTDRVEEIGPKFVQGQNKWYGGILGVDGCIYAPPYTATGVLRIDPRTDTVQVLGNFPYGGYKWHGGLLAKSTGVIYAFPAHSNEVLCIDTNVDRRHRIDEKKENDDDNDGARVVDEESESLSSWRVSTIPIHRHENDTDSPDLRYKWLGGSYGADGCIYGMPSDATTILRIDPIKNEASTFGNVPSTINKWQGGVLSSIDKCFYAVPANMNCVLRVNTDPTAPPSSYLSIDYVDIPIDDDTSQKNIDDKWQGGFVGRDGKIYAIPENFNHVMVVTPGSIPMAEMMK</sequence>
<feature type="compositionally biased region" description="Low complexity" evidence="1">
    <location>
        <begin position="90"/>
        <end position="109"/>
    </location>
</feature>
<organism evidence="3 4">
    <name type="scientific">Discostella pseudostelligera</name>
    <dbReference type="NCBI Taxonomy" id="259834"/>
    <lineage>
        <taxon>Eukaryota</taxon>
        <taxon>Sar</taxon>
        <taxon>Stramenopiles</taxon>
        <taxon>Ochrophyta</taxon>
        <taxon>Bacillariophyta</taxon>
        <taxon>Coscinodiscophyceae</taxon>
        <taxon>Thalassiosirophycidae</taxon>
        <taxon>Stephanodiscales</taxon>
        <taxon>Stephanodiscaceae</taxon>
        <taxon>Discostella</taxon>
    </lineage>
</organism>
<evidence type="ECO:0000313" key="4">
    <source>
        <dbReference type="Proteomes" id="UP001530293"/>
    </source>
</evidence>
<keyword evidence="4" id="KW-1185">Reference proteome</keyword>
<dbReference type="AlphaFoldDB" id="A0ABD3MXS8"/>
<dbReference type="EMBL" id="JALLBG020000068">
    <property type="protein sequence ID" value="KAL3768197.1"/>
    <property type="molecule type" value="Genomic_DNA"/>
</dbReference>
<feature type="chain" id="PRO_5044860872" evidence="2">
    <location>
        <begin position="22"/>
        <end position="659"/>
    </location>
</feature>
<evidence type="ECO:0000256" key="1">
    <source>
        <dbReference type="SAM" id="MobiDB-lite"/>
    </source>
</evidence>